<dbReference type="GO" id="GO:0001716">
    <property type="term" value="F:L-amino-acid oxidase activity"/>
    <property type="evidence" value="ECO:0007669"/>
    <property type="project" value="TreeGrafter"/>
</dbReference>
<proteinExistence type="predicted"/>
<protein>
    <recommendedName>
        <fullName evidence="1">Amine oxidase domain-containing protein</fullName>
    </recommendedName>
</protein>
<dbReference type="InterPro" id="IPR002937">
    <property type="entry name" value="Amino_oxidase"/>
</dbReference>
<feature type="domain" description="Amine oxidase" evidence="1">
    <location>
        <begin position="21"/>
        <end position="210"/>
    </location>
</feature>
<reference evidence="2 3" key="1">
    <citation type="submission" date="2014-04" db="EMBL/GenBank/DDBJ databases">
        <authorList>
            <consortium name="DOE Joint Genome Institute"/>
            <person name="Kuo A."/>
            <person name="Girlanda M."/>
            <person name="Perotto S."/>
            <person name="Kohler A."/>
            <person name="Nagy L.G."/>
            <person name="Floudas D."/>
            <person name="Copeland A."/>
            <person name="Barry K.W."/>
            <person name="Cichocki N."/>
            <person name="Veneault-Fourrey C."/>
            <person name="LaButti K."/>
            <person name="Lindquist E.A."/>
            <person name="Lipzen A."/>
            <person name="Lundell T."/>
            <person name="Morin E."/>
            <person name="Murat C."/>
            <person name="Sun H."/>
            <person name="Tunlid A."/>
            <person name="Henrissat B."/>
            <person name="Grigoriev I.V."/>
            <person name="Hibbett D.S."/>
            <person name="Martin F."/>
            <person name="Nordberg H.P."/>
            <person name="Cantor M.N."/>
            <person name="Hua S.X."/>
        </authorList>
    </citation>
    <scope>NUCLEOTIDE SEQUENCE [LARGE SCALE GENOMIC DNA]</scope>
    <source>
        <strain evidence="2 3">MUT 4182</strain>
    </source>
</reference>
<dbReference type="SUPFAM" id="SSF54373">
    <property type="entry name" value="FAD-linked reductases, C-terminal domain"/>
    <property type="match status" value="2"/>
</dbReference>
<organism evidence="2 3">
    <name type="scientific">Tulasnella calospora MUT 4182</name>
    <dbReference type="NCBI Taxonomy" id="1051891"/>
    <lineage>
        <taxon>Eukaryota</taxon>
        <taxon>Fungi</taxon>
        <taxon>Dikarya</taxon>
        <taxon>Basidiomycota</taxon>
        <taxon>Agaricomycotina</taxon>
        <taxon>Agaricomycetes</taxon>
        <taxon>Cantharellales</taxon>
        <taxon>Tulasnellaceae</taxon>
        <taxon>Tulasnella</taxon>
    </lineage>
</organism>
<reference evidence="3" key="2">
    <citation type="submission" date="2015-01" db="EMBL/GenBank/DDBJ databases">
        <title>Evolutionary Origins and Diversification of the Mycorrhizal Mutualists.</title>
        <authorList>
            <consortium name="DOE Joint Genome Institute"/>
            <consortium name="Mycorrhizal Genomics Consortium"/>
            <person name="Kohler A."/>
            <person name="Kuo A."/>
            <person name="Nagy L.G."/>
            <person name="Floudas D."/>
            <person name="Copeland A."/>
            <person name="Barry K.W."/>
            <person name="Cichocki N."/>
            <person name="Veneault-Fourrey C."/>
            <person name="LaButti K."/>
            <person name="Lindquist E.A."/>
            <person name="Lipzen A."/>
            <person name="Lundell T."/>
            <person name="Morin E."/>
            <person name="Murat C."/>
            <person name="Riley R."/>
            <person name="Ohm R."/>
            <person name="Sun H."/>
            <person name="Tunlid A."/>
            <person name="Henrissat B."/>
            <person name="Grigoriev I.V."/>
            <person name="Hibbett D.S."/>
            <person name="Martin F."/>
        </authorList>
    </citation>
    <scope>NUCLEOTIDE SEQUENCE [LARGE SCALE GENOMIC DNA]</scope>
    <source>
        <strain evidence="3">MUT 4182</strain>
    </source>
</reference>
<name>A0A0C3QU74_9AGAM</name>
<dbReference type="AlphaFoldDB" id="A0A0C3QU74"/>
<dbReference type="STRING" id="1051891.A0A0C3QU74"/>
<accession>A0A0C3QU74</accession>
<dbReference type="GO" id="GO:0009063">
    <property type="term" value="P:amino acid catabolic process"/>
    <property type="evidence" value="ECO:0007669"/>
    <property type="project" value="TreeGrafter"/>
</dbReference>
<dbReference type="Gene3D" id="3.90.660.10">
    <property type="match status" value="2"/>
</dbReference>
<dbReference type="OrthoDB" id="7777654at2759"/>
<dbReference type="EMBL" id="KN822959">
    <property type="protein sequence ID" value="KIO31929.1"/>
    <property type="molecule type" value="Genomic_DNA"/>
</dbReference>
<sequence length="820" mass="94242">MSSRRFLYLFFAQLDIHQYNDLRQLQYGPSENIGVRFKTQWCRNGRTINGERLNIVGGQSYGDRRVRTVVYPPYGATLNPDTEPESKVLIASYSRTHDALRLGALISAGEKCKDQVKDLILRDLAAIHNMRYEDLEEQYIDHFGWDWQHDEYTQGAFTFFGPGEFSTIYKSLTRPAANGHIHFAGEALSVRHAWVVGALDSAWRAVKEVLWVSHPEKLPEFETKWGNNEEWIVSKWLKSKKGDSLPDAQHTIVQPDLVLCQMMAQLDIHQYNDLRQLQYGPSENIGVRFKTQWWRNGRTINGERLNIMREDGCLSVLWNHLNPGTEPESKVLIASYSRTHDALRLGALISAGEKCKDQVKGLILRDLAAIHNMRYEDLEEQYVDHFGWDWQHDEYTQGAFAFFGPGESSTIYKSLTRPAANGHIHFAGEALSVRHAWVVGALDSAWRAVKERSLDLVLCQMMVHVRHGRQQSFLLLPVLARHREPVMLKVVPFRNVTREAELDHAVVFPLREPLTLEAELYLLRSSPTMTFILPIGMKYAFGSELRRPSTPLLRRTQSRDITYTKYQKGRSSKFLNPALSSLKAVLLSFRERLPQQPLLVLSTMLFAFGPNDSWYFDNGKQNIWRGVVDELHGYLKNDDRFKAGKIRSLVIFPNGGFYMTTFYNSYAYARIPDALLKDIQSNCKFTDVQRIEIDQGNSATYLCRITPPDLMLQSNVVRKCLERAVNRYFGERIQEISLGYKGTFFIMGEDGMTDWSVASNWDWWDQKMKKGGIKNVYLSPYQARRAFIELSDGTWSGSFPDNWHDTIKEITAGGKSDGKD</sequence>
<dbReference type="HOGENOM" id="CLU_344900_0_0_1"/>
<dbReference type="PANTHER" id="PTHR10742">
    <property type="entry name" value="FLAVIN MONOAMINE OXIDASE"/>
    <property type="match status" value="1"/>
</dbReference>
<dbReference type="SUPFAM" id="SSF51905">
    <property type="entry name" value="FAD/NAD(P)-binding domain"/>
    <property type="match status" value="2"/>
</dbReference>
<dbReference type="InterPro" id="IPR036188">
    <property type="entry name" value="FAD/NAD-bd_sf"/>
</dbReference>
<evidence type="ECO:0000313" key="3">
    <source>
        <dbReference type="Proteomes" id="UP000054248"/>
    </source>
</evidence>
<dbReference type="InterPro" id="IPR050281">
    <property type="entry name" value="Flavin_monoamine_oxidase"/>
</dbReference>
<dbReference type="Pfam" id="PF01593">
    <property type="entry name" value="Amino_oxidase"/>
    <property type="match status" value="2"/>
</dbReference>
<dbReference type="Gene3D" id="1.10.10.1620">
    <property type="match status" value="2"/>
</dbReference>
<evidence type="ECO:0000313" key="2">
    <source>
        <dbReference type="EMBL" id="KIO31929.1"/>
    </source>
</evidence>
<feature type="domain" description="Amine oxidase" evidence="1">
    <location>
        <begin position="273"/>
        <end position="450"/>
    </location>
</feature>
<dbReference type="PANTHER" id="PTHR10742:SF342">
    <property type="entry name" value="AMINE OXIDASE"/>
    <property type="match status" value="1"/>
</dbReference>
<dbReference type="Proteomes" id="UP000054248">
    <property type="component" value="Unassembled WGS sequence"/>
</dbReference>
<gene>
    <name evidence="2" type="ORF">M407DRAFT_4819</name>
</gene>
<keyword evidence="3" id="KW-1185">Reference proteome</keyword>
<evidence type="ECO:0000259" key="1">
    <source>
        <dbReference type="Pfam" id="PF01593"/>
    </source>
</evidence>